<name>A0ACC7P0J8_9BACL</name>
<dbReference type="EMBL" id="JBJURJ010000006">
    <property type="protein sequence ID" value="MFM9328832.1"/>
    <property type="molecule type" value="Genomic_DNA"/>
</dbReference>
<reference evidence="1" key="1">
    <citation type="submission" date="2024-12" db="EMBL/GenBank/DDBJ databases">
        <authorList>
            <person name="Wu N."/>
        </authorList>
    </citation>
    <scope>NUCLEOTIDE SEQUENCE</scope>
    <source>
        <strain evidence="1">P15</strain>
    </source>
</reference>
<protein>
    <submittedName>
        <fullName evidence="1">Transposase</fullName>
    </submittedName>
</protein>
<comment type="caution">
    <text evidence="1">The sequence shown here is derived from an EMBL/GenBank/DDBJ whole genome shotgun (WGS) entry which is preliminary data.</text>
</comment>
<evidence type="ECO:0000313" key="1">
    <source>
        <dbReference type="EMBL" id="MFM9328832.1"/>
    </source>
</evidence>
<accession>A0ACC7P0J8</accession>
<dbReference type="Proteomes" id="UP001631969">
    <property type="component" value="Unassembled WGS sequence"/>
</dbReference>
<organism evidence="1 2">
    <name type="scientific">Paenibacillus mesotrionivorans</name>
    <dbReference type="NCBI Taxonomy" id="3160968"/>
    <lineage>
        <taxon>Bacteria</taxon>
        <taxon>Bacillati</taxon>
        <taxon>Bacillota</taxon>
        <taxon>Bacilli</taxon>
        <taxon>Bacillales</taxon>
        <taxon>Paenibacillaceae</taxon>
        <taxon>Paenibacillus</taxon>
    </lineage>
</organism>
<gene>
    <name evidence="1" type="ORF">ACI1P1_11070</name>
</gene>
<keyword evidence="2" id="KW-1185">Reference proteome</keyword>
<sequence length="86" mass="9872">MSEQKRMDPMSGEPVETDGVYENEWGREAYFNRGELFPADPQLGTSTWKLVGLAHDTHTGIAVDPRFREEITYPDRFKEKGHDKGD</sequence>
<proteinExistence type="predicted"/>
<evidence type="ECO:0000313" key="2">
    <source>
        <dbReference type="Proteomes" id="UP001631969"/>
    </source>
</evidence>